<sequence>MNFFVKVHSCGARPLETCSRTFDNEPFSKYSVRITGKGLSSKSLILKPKSAKVAGCLTFIRTSISEKKFR</sequence>
<dbReference type="EMBL" id="MLAK01000848">
    <property type="protein sequence ID" value="OHT02916.1"/>
    <property type="molecule type" value="Genomic_DNA"/>
</dbReference>
<organism evidence="1 2">
    <name type="scientific">Tritrichomonas foetus</name>
    <dbReference type="NCBI Taxonomy" id="1144522"/>
    <lineage>
        <taxon>Eukaryota</taxon>
        <taxon>Metamonada</taxon>
        <taxon>Parabasalia</taxon>
        <taxon>Tritrichomonadida</taxon>
        <taxon>Tritrichomonadidae</taxon>
        <taxon>Tritrichomonas</taxon>
    </lineage>
</organism>
<comment type="caution">
    <text evidence="1">The sequence shown here is derived from an EMBL/GenBank/DDBJ whole genome shotgun (WGS) entry which is preliminary data.</text>
</comment>
<proteinExistence type="predicted"/>
<name>A0A1J4JZG1_9EUKA</name>
<reference evidence="1" key="1">
    <citation type="submission" date="2016-10" db="EMBL/GenBank/DDBJ databases">
        <authorList>
            <person name="Benchimol M."/>
            <person name="Almeida L.G."/>
            <person name="Vasconcelos A.T."/>
            <person name="Perreira-Neves A."/>
            <person name="Rosa I.A."/>
            <person name="Tasca T."/>
            <person name="Bogo M.R."/>
            <person name="de Souza W."/>
        </authorList>
    </citation>
    <scope>NUCLEOTIDE SEQUENCE [LARGE SCALE GENOMIC DNA]</scope>
    <source>
        <strain evidence="1">K</strain>
    </source>
</reference>
<evidence type="ECO:0000313" key="1">
    <source>
        <dbReference type="EMBL" id="OHT02916.1"/>
    </source>
</evidence>
<dbReference type="VEuPathDB" id="TrichDB:TRFO_29843"/>
<dbReference type="AlphaFoldDB" id="A0A1J4JZG1"/>
<protein>
    <submittedName>
        <fullName evidence="1">Uncharacterized protein</fullName>
    </submittedName>
</protein>
<evidence type="ECO:0000313" key="2">
    <source>
        <dbReference type="Proteomes" id="UP000179807"/>
    </source>
</evidence>
<dbReference type="RefSeq" id="XP_068356052.1">
    <property type="nucleotide sequence ID" value="XM_068507009.1"/>
</dbReference>
<gene>
    <name evidence="1" type="ORF">TRFO_29843</name>
</gene>
<accession>A0A1J4JZG1</accession>
<dbReference type="GeneID" id="94841713"/>
<dbReference type="Proteomes" id="UP000179807">
    <property type="component" value="Unassembled WGS sequence"/>
</dbReference>
<keyword evidence="2" id="KW-1185">Reference proteome</keyword>